<feature type="compositionally biased region" description="Basic and acidic residues" evidence="1">
    <location>
        <begin position="361"/>
        <end position="370"/>
    </location>
</feature>
<dbReference type="OrthoDB" id="6358248at2759"/>
<sequence length="730" mass="80475">MNNLIPQDTVHPLYSPSYEKLTDDFILDSLSTQTIDFNDPQLTSPQGVTIVSMSGKNLLFRKDKFKDTITVNGIGIENHQQLPDGTNVVILSDFLFNNYDKVQKAFQELVSQPGTPSLGPFGENRPPPPPPPASLGTFGENSPYPHPPPPQGTSRSGNERSVPSTDAGSESPPSGPETGLPEIPATFSSSFENDKFLNIWKFRLSKIQESSVKVDSRVPETILPVTNFRMINLVPQDAPHPLYSDKYQTLADNFILDSLSTEKIDFEDPNLTTPEGVVIKTFTGKDLVFKKDTSTDKITVNGIDIENHQLLSDQKTVVVLSDFLFNYYDDTKKAFQELTGGPDSSNGVKRSKQSETGAHSGTEHRTKTEIATEDFNVPQIPQDLEDAQDAPDASQFVFLWKNRLSNVEKTPGFVRTATQPKTVLVVEPFKMTNLIPQDAPHPLFSTEHADLTDRFILESLSTEDVNFDDPKLLTPEGLTIKTMNGKDLTFKKDKSTGKIKVNGIDVVSHKVLKGNTDLIVTSDHLFNIYDDVQTAFNQLLKTNTGNPWFGAPTVLPAVPKVLEGTNTEIDASGLVNVWENRLTKFGTTSTGDSGAETPKTVVAVSFIKMINLTPQDAPNPLYSEQYEHLANGFVLDSLSSQAIDVTDPALLSNSGKIIKTLSGRDLIFKKNEKTNKLTINGIEVENNKTFEDGTSVFVISDFLFDHQTAVRSAFDALLRESPKQHGLPPF</sequence>
<feature type="region of interest" description="Disordered" evidence="1">
    <location>
        <begin position="111"/>
        <end position="186"/>
    </location>
</feature>
<comment type="caution">
    <text evidence="2">The sequence shown here is derived from an EMBL/GenBank/DDBJ whole genome shotgun (WGS) entry which is preliminary data.</text>
</comment>
<organism evidence="2 3">
    <name type="scientific">Armadillidium nasatum</name>
    <dbReference type="NCBI Taxonomy" id="96803"/>
    <lineage>
        <taxon>Eukaryota</taxon>
        <taxon>Metazoa</taxon>
        <taxon>Ecdysozoa</taxon>
        <taxon>Arthropoda</taxon>
        <taxon>Crustacea</taxon>
        <taxon>Multicrustacea</taxon>
        <taxon>Malacostraca</taxon>
        <taxon>Eumalacostraca</taxon>
        <taxon>Peracarida</taxon>
        <taxon>Isopoda</taxon>
        <taxon>Oniscidea</taxon>
        <taxon>Crinocheta</taxon>
        <taxon>Armadillidiidae</taxon>
        <taxon>Armadillidium</taxon>
    </lineage>
</organism>
<accession>A0A5N5TE96</accession>
<keyword evidence="3" id="KW-1185">Reference proteome</keyword>
<dbReference type="AlphaFoldDB" id="A0A5N5TE96"/>
<name>A0A5N5TE96_9CRUS</name>
<dbReference type="Proteomes" id="UP000326759">
    <property type="component" value="Unassembled WGS sequence"/>
</dbReference>
<dbReference type="EMBL" id="SEYY01002181">
    <property type="protein sequence ID" value="KAB7504861.1"/>
    <property type="molecule type" value="Genomic_DNA"/>
</dbReference>
<proteinExistence type="predicted"/>
<reference evidence="2 3" key="1">
    <citation type="journal article" date="2019" name="PLoS Biol.">
        <title>Sex chromosomes control vertical transmission of feminizing Wolbachia symbionts in an isopod.</title>
        <authorList>
            <person name="Becking T."/>
            <person name="Chebbi M.A."/>
            <person name="Giraud I."/>
            <person name="Moumen B."/>
            <person name="Laverre T."/>
            <person name="Caubet Y."/>
            <person name="Peccoud J."/>
            <person name="Gilbert C."/>
            <person name="Cordaux R."/>
        </authorList>
    </citation>
    <scope>NUCLEOTIDE SEQUENCE [LARGE SCALE GENOMIC DNA]</scope>
    <source>
        <strain evidence="2">ANa2</strain>
        <tissue evidence="2">Whole body excluding digestive tract and cuticle</tissue>
    </source>
</reference>
<evidence type="ECO:0000313" key="2">
    <source>
        <dbReference type="EMBL" id="KAB7504861.1"/>
    </source>
</evidence>
<protein>
    <submittedName>
        <fullName evidence="2">Uncharacterized protein</fullName>
    </submittedName>
</protein>
<evidence type="ECO:0000256" key="1">
    <source>
        <dbReference type="SAM" id="MobiDB-lite"/>
    </source>
</evidence>
<gene>
    <name evidence="2" type="ORF">Anas_10911</name>
</gene>
<feature type="region of interest" description="Disordered" evidence="1">
    <location>
        <begin position="338"/>
        <end position="374"/>
    </location>
</feature>
<feature type="compositionally biased region" description="Polar residues" evidence="1">
    <location>
        <begin position="152"/>
        <end position="172"/>
    </location>
</feature>
<feature type="compositionally biased region" description="Polar residues" evidence="1">
    <location>
        <begin position="342"/>
        <end position="359"/>
    </location>
</feature>
<evidence type="ECO:0000313" key="3">
    <source>
        <dbReference type="Proteomes" id="UP000326759"/>
    </source>
</evidence>